<evidence type="ECO:0000259" key="1">
    <source>
        <dbReference type="PROSITE" id="PS51750"/>
    </source>
</evidence>
<feature type="domain" description="Bro-N" evidence="1">
    <location>
        <begin position="5"/>
        <end position="128"/>
    </location>
</feature>
<dbReference type="SMART" id="SM01040">
    <property type="entry name" value="Bro-N"/>
    <property type="match status" value="1"/>
</dbReference>
<gene>
    <name evidence="2" type="ORF">GCM10009760_44350</name>
</gene>
<comment type="caution">
    <text evidence="2">The sequence shown here is derived from an EMBL/GenBank/DDBJ whole genome shotgun (WGS) entry which is preliminary data.</text>
</comment>
<dbReference type="PROSITE" id="PS51750">
    <property type="entry name" value="BRO_N"/>
    <property type="match status" value="1"/>
</dbReference>
<dbReference type="RefSeq" id="WP_344467651.1">
    <property type="nucleotide sequence ID" value="NZ_BAAANT010000028.1"/>
</dbReference>
<accession>A0ABP5LMK8</accession>
<dbReference type="Proteomes" id="UP001422759">
    <property type="component" value="Unassembled WGS sequence"/>
</dbReference>
<dbReference type="PANTHER" id="PTHR36180:SF2">
    <property type="entry name" value="BRO FAMILY PROTEIN"/>
    <property type="match status" value="1"/>
</dbReference>
<evidence type="ECO:0000313" key="3">
    <source>
        <dbReference type="Proteomes" id="UP001422759"/>
    </source>
</evidence>
<dbReference type="PANTHER" id="PTHR36180">
    <property type="entry name" value="DNA-BINDING PROTEIN-RELATED-RELATED"/>
    <property type="match status" value="1"/>
</dbReference>
<dbReference type="Pfam" id="PF02498">
    <property type="entry name" value="Bro-N"/>
    <property type="match status" value="1"/>
</dbReference>
<dbReference type="EMBL" id="BAAANT010000028">
    <property type="protein sequence ID" value="GAA2150178.1"/>
    <property type="molecule type" value="Genomic_DNA"/>
</dbReference>
<reference evidence="3" key="1">
    <citation type="journal article" date="2019" name="Int. J. Syst. Evol. Microbiol.">
        <title>The Global Catalogue of Microorganisms (GCM) 10K type strain sequencing project: providing services to taxonomists for standard genome sequencing and annotation.</title>
        <authorList>
            <consortium name="The Broad Institute Genomics Platform"/>
            <consortium name="The Broad Institute Genome Sequencing Center for Infectious Disease"/>
            <person name="Wu L."/>
            <person name="Ma J."/>
        </authorList>
    </citation>
    <scope>NUCLEOTIDE SEQUENCE [LARGE SCALE GENOMIC DNA]</scope>
    <source>
        <strain evidence="3">JCM 14560</strain>
    </source>
</reference>
<keyword evidence="3" id="KW-1185">Reference proteome</keyword>
<sequence>MDEDEMELVRSSFPVTGQPIRVVVINGEPWFVTADVCKVLGRTNPSETLRIVRPDDTRSVNIRHVTLRNSEGNDIPAGGKPYARGNPMVSVVSEAGLYTLIMRSTKAAATAFQEWVTRDLLPSIRRGDTDIPQQQRRMAETLAEAVGQQVQILAEIDQDNGGPGIHVRSDGTVHCRHGEMEFRVPKREDDSGPPFGAYFHCASVERVGIRGGTAVPRCEKLKLVDLIRRLAHTPPAPEPMPEAPSPPRAEAGNRLLLVEAGSLRFHATVQEIADLLKATGQLPA</sequence>
<dbReference type="InterPro" id="IPR003497">
    <property type="entry name" value="BRO_N_domain"/>
</dbReference>
<protein>
    <recommendedName>
        <fullName evidence="1">Bro-N domain-containing protein</fullName>
    </recommendedName>
</protein>
<organism evidence="2 3">
    <name type="scientific">Kitasatospora kazusensis</name>
    <dbReference type="NCBI Taxonomy" id="407974"/>
    <lineage>
        <taxon>Bacteria</taxon>
        <taxon>Bacillati</taxon>
        <taxon>Actinomycetota</taxon>
        <taxon>Actinomycetes</taxon>
        <taxon>Kitasatosporales</taxon>
        <taxon>Streptomycetaceae</taxon>
        <taxon>Kitasatospora</taxon>
    </lineage>
</organism>
<proteinExistence type="predicted"/>
<name>A0ABP5LMK8_9ACTN</name>
<evidence type="ECO:0000313" key="2">
    <source>
        <dbReference type="EMBL" id="GAA2150178.1"/>
    </source>
</evidence>